<feature type="domain" description="Reverse transcriptase" evidence="1">
    <location>
        <begin position="1"/>
        <end position="276"/>
    </location>
</feature>
<organism evidence="2 3">
    <name type="scientific">Willisornis vidua</name>
    <name type="common">Xingu scale-backed antbird</name>
    <dbReference type="NCBI Taxonomy" id="1566151"/>
    <lineage>
        <taxon>Eukaryota</taxon>
        <taxon>Metazoa</taxon>
        <taxon>Chordata</taxon>
        <taxon>Craniata</taxon>
        <taxon>Vertebrata</taxon>
        <taxon>Euteleostomi</taxon>
        <taxon>Archelosauria</taxon>
        <taxon>Archosauria</taxon>
        <taxon>Dinosauria</taxon>
        <taxon>Saurischia</taxon>
        <taxon>Theropoda</taxon>
        <taxon>Coelurosauria</taxon>
        <taxon>Aves</taxon>
        <taxon>Neognathae</taxon>
        <taxon>Neoaves</taxon>
        <taxon>Telluraves</taxon>
        <taxon>Australaves</taxon>
        <taxon>Passeriformes</taxon>
        <taxon>Thamnophilidae</taxon>
        <taxon>Willisornis</taxon>
    </lineage>
</organism>
<accession>A0ABQ9D0S1</accession>
<comment type="caution">
    <text evidence="2">The sequence shown here is derived from an EMBL/GenBank/DDBJ whole genome shotgun (WGS) entry which is preliminary data.</text>
</comment>
<dbReference type="PROSITE" id="PS50878">
    <property type="entry name" value="RT_POL"/>
    <property type="match status" value="1"/>
</dbReference>
<reference evidence="2" key="1">
    <citation type="submission" date="2019-10" db="EMBL/GenBank/DDBJ databases">
        <authorList>
            <person name="Soares A.E.R."/>
            <person name="Aleixo A."/>
            <person name="Schneider P."/>
            <person name="Miyaki C.Y."/>
            <person name="Schneider M.P."/>
            <person name="Mello C."/>
            <person name="Vasconcelos A.T.R."/>
        </authorList>
    </citation>
    <scope>NUCLEOTIDE SEQUENCE</scope>
    <source>
        <tissue evidence="2">Muscle</tissue>
    </source>
</reference>
<sequence length="282" mass="31349">MRVTSSQKMKRRTAQLKSLYTNACNMEVYRTRWDPSQGDEGELAEELAKPLSIIYQQSWLSGEVPVDWKLANVTPIHKKGCKEDPVNYRPVSLTSVPGKSVTCLVDEGKAVDVVSLDLSKAFGIVSYSTLLEKLAAHGLDMCTFCWVKSWLDGRAQRVLVNGAASSWWSVTSGVPLGSVLGPVLFNIFINDLDEGMESIISKFADDTKLRGSVDLLEGRRALQRDLDGLERWADSNGMKYNKANCRVLHFGHSNPMQRSGWGQSGWRAARWKGTWEFGLTGG</sequence>
<dbReference type="Pfam" id="PF00078">
    <property type="entry name" value="RVT_1"/>
    <property type="match status" value="1"/>
</dbReference>
<gene>
    <name evidence="2" type="ORF">WISP_102976</name>
</gene>
<name>A0ABQ9D0S1_9PASS</name>
<evidence type="ECO:0000313" key="2">
    <source>
        <dbReference type="EMBL" id="KAJ7411360.1"/>
    </source>
</evidence>
<dbReference type="InterPro" id="IPR000477">
    <property type="entry name" value="RT_dom"/>
</dbReference>
<dbReference type="EMBL" id="WHWB01034325">
    <property type="protein sequence ID" value="KAJ7411360.1"/>
    <property type="molecule type" value="Genomic_DNA"/>
</dbReference>
<dbReference type="InterPro" id="IPR043502">
    <property type="entry name" value="DNA/RNA_pol_sf"/>
</dbReference>
<dbReference type="CDD" id="cd01650">
    <property type="entry name" value="RT_nLTR_like"/>
    <property type="match status" value="1"/>
</dbReference>
<evidence type="ECO:0000313" key="3">
    <source>
        <dbReference type="Proteomes" id="UP001145742"/>
    </source>
</evidence>
<proteinExistence type="predicted"/>
<dbReference type="Proteomes" id="UP001145742">
    <property type="component" value="Unassembled WGS sequence"/>
</dbReference>
<dbReference type="PANTHER" id="PTHR33332">
    <property type="entry name" value="REVERSE TRANSCRIPTASE DOMAIN-CONTAINING PROTEIN"/>
    <property type="match status" value="1"/>
</dbReference>
<evidence type="ECO:0000259" key="1">
    <source>
        <dbReference type="PROSITE" id="PS50878"/>
    </source>
</evidence>
<keyword evidence="3" id="KW-1185">Reference proteome</keyword>
<dbReference type="SUPFAM" id="SSF56672">
    <property type="entry name" value="DNA/RNA polymerases"/>
    <property type="match status" value="1"/>
</dbReference>
<protein>
    <submittedName>
        <fullName evidence="2">RNA-directed DNA polymerase from mobile element jockey-like protein</fullName>
    </submittedName>
</protein>